<comment type="caution">
    <text evidence="1">The sequence shown here is derived from an EMBL/GenBank/DDBJ whole genome shotgun (WGS) entry which is preliminary data.</text>
</comment>
<dbReference type="EMBL" id="BPLQ01013819">
    <property type="protein sequence ID" value="GIY75025.1"/>
    <property type="molecule type" value="Genomic_DNA"/>
</dbReference>
<name>A0AAV4VX45_9ARAC</name>
<gene>
    <name evidence="1" type="ORF">CDAR_441811</name>
    <name evidence="2" type="ORF">CDAR_441821</name>
</gene>
<evidence type="ECO:0000313" key="1">
    <source>
        <dbReference type="EMBL" id="GIY75025.1"/>
    </source>
</evidence>
<evidence type="ECO:0000313" key="2">
    <source>
        <dbReference type="EMBL" id="GIY75027.1"/>
    </source>
</evidence>
<protein>
    <submittedName>
        <fullName evidence="1">Uncharacterized protein</fullName>
    </submittedName>
</protein>
<dbReference type="EMBL" id="BPLQ01013819">
    <property type="protein sequence ID" value="GIY75027.1"/>
    <property type="molecule type" value="Genomic_DNA"/>
</dbReference>
<sequence>MKVLSTCFKEDYNTSPTSKTLVFSQVLSNSLDVVCIEEDSFEYIVGQKRIGHYKWLDRNQLIIVERLKSLALKIYPSLQQRRPILAISFSNRFYVQRNRTLLFAVCYPNVQESDSK</sequence>
<accession>A0AAV4VX45</accession>
<organism evidence="1 3">
    <name type="scientific">Caerostris darwini</name>
    <dbReference type="NCBI Taxonomy" id="1538125"/>
    <lineage>
        <taxon>Eukaryota</taxon>
        <taxon>Metazoa</taxon>
        <taxon>Ecdysozoa</taxon>
        <taxon>Arthropoda</taxon>
        <taxon>Chelicerata</taxon>
        <taxon>Arachnida</taxon>
        <taxon>Araneae</taxon>
        <taxon>Araneomorphae</taxon>
        <taxon>Entelegynae</taxon>
        <taxon>Araneoidea</taxon>
        <taxon>Araneidae</taxon>
        <taxon>Caerostris</taxon>
    </lineage>
</organism>
<dbReference type="AlphaFoldDB" id="A0AAV4VX45"/>
<dbReference type="Proteomes" id="UP001054837">
    <property type="component" value="Unassembled WGS sequence"/>
</dbReference>
<keyword evidence="3" id="KW-1185">Reference proteome</keyword>
<evidence type="ECO:0000313" key="3">
    <source>
        <dbReference type="Proteomes" id="UP001054837"/>
    </source>
</evidence>
<proteinExistence type="predicted"/>
<reference evidence="1 3" key="1">
    <citation type="submission" date="2021-06" db="EMBL/GenBank/DDBJ databases">
        <title>Caerostris darwini draft genome.</title>
        <authorList>
            <person name="Kono N."/>
            <person name="Arakawa K."/>
        </authorList>
    </citation>
    <scope>NUCLEOTIDE SEQUENCE [LARGE SCALE GENOMIC DNA]</scope>
</reference>